<dbReference type="RefSeq" id="WP_158344554.1">
    <property type="nucleotide sequence ID" value="NZ_JAHQCW010000040.1"/>
</dbReference>
<reference evidence="7" key="1">
    <citation type="submission" date="2021-06" db="EMBL/GenBank/DDBJ databases">
        <title>Description of novel taxa of the family Lachnospiraceae.</title>
        <authorList>
            <person name="Chaplin A.V."/>
            <person name="Sokolova S.R."/>
            <person name="Pikina A.P."/>
            <person name="Korzhanova M."/>
            <person name="Belova V."/>
            <person name="Korostin D."/>
            <person name="Efimov B.A."/>
        </authorList>
    </citation>
    <scope>NUCLEOTIDE SEQUENCE</scope>
    <source>
        <strain evidence="7">ASD5720</strain>
    </source>
</reference>
<keyword evidence="3" id="KW-0812">Transmembrane</keyword>
<dbReference type="PANTHER" id="PTHR37820:SF1">
    <property type="entry name" value="CELL DIVISION PROTEIN FTSQ"/>
    <property type="match status" value="1"/>
</dbReference>
<dbReference type="InterPro" id="IPR050487">
    <property type="entry name" value="FtsQ_DivIB"/>
</dbReference>
<keyword evidence="5" id="KW-0131">Cell cycle</keyword>
<gene>
    <name evidence="7" type="ORF">KTH89_19460</name>
</gene>
<dbReference type="EMBL" id="JAHQCW010000040">
    <property type="protein sequence ID" value="MBU9738723.1"/>
    <property type="molecule type" value="Genomic_DNA"/>
</dbReference>
<dbReference type="GO" id="GO:0051301">
    <property type="term" value="P:cell division"/>
    <property type="evidence" value="ECO:0007669"/>
    <property type="project" value="UniProtKB-KW"/>
</dbReference>
<comment type="caution">
    <text evidence="7">The sequence shown here is derived from an EMBL/GenBank/DDBJ whole genome shotgun (WGS) entry which is preliminary data.</text>
</comment>
<evidence type="ECO:0000313" key="8">
    <source>
        <dbReference type="Proteomes" id="UP000712157"/>
    </source>
</evidence>
<evidence type="ECO:0000256" key="2">
    <source>
        <dbReference type="ARBA" id="ARBA00022618"/>
    </source>
</evidence>
<evidence type="ECO:0000256" key="1">
    <source>
        <dbReference type="ARBA" id="ARBA00022475"/>
    </source>
</evidence>
<proteinExistence type="predicted"/>
<keyword evidence="4" id="KW-1133">Transmembrane helix</keyword>
<evidence type="ECO:0000256" key="5">
    <source>
        <dbReference type="ARBA" id="ARBA00023306"/>
    </source>
</evidence>
<dbReference type="PANTHER" id="PTHR37820">
    <property type="entry name" value="CELL DIVISION PROTEIN DIVIB"/>
    <property type="match status" value="1"/>
</dbReference>
<name>A0A949NHS0_9FIRM</name>
<dbReference type="GO" id="GO:0005886">
    <property type="term" value="C:plasma membrane"/>
    <property type="evidence" value="ECO:0007669"/>
    <property type="project" value="TreeGrafter"/>
</dbReference>
<feature type="signal peptide" evidence="6">
    <location>
        <begin position="1"/>
        <end position="30"/>
    </location>
</feature>
<organism evidence="7 8">
    <name type="scientific">Diplocloster agilis</name>
    <dbReference type="NCBI Taxonomy" id="2850323"/>
    <lineage>
        <taxon>Bacteria</taxon>
        <taxon>Bacillati</taxon>
        <taxon>Bacillota</taxon>
        <taxon>Clostridia</taxon>
        <taxon>Lachnospirales</taxon>
        <taxon>Lachnospiraceae</taxon>
        <taxon>Diplocloster</taxon>
    </lineage>
</organism>
<dbReference type="AlphaFoldDB" id="A0A949NHS0"/>
<keyword evidence="2 7" id="KW-0132">Cell division</keyword>
<keyword evidence="1" id="KW-1003">Cell membrane</keyword>
<dbReference type="Proteomes" id="UP000712157">
    <property type="component" value="Unassembled WGS sequence"/>
</dbReference>
<keyword evidence="4" id="KW-0472">Membrane</keyword>
<keyword evidence="6" id="KW-0732">Signal</keyword>
<evidence type="ECO:0000256" key="4">
    <source>
        <dbReference type="ARBA" id="ARBA00022989"/>
    </source>
</evidence>
<evidence type="ECO:0000313" key="7">
    <source>
        <dbReference type="EMBL" id="MBU9738723.1"/>
    </source>
</evidence>
<evidence type="ECO:0000256" key="6">
    <source>
        <dbReference type="SAM" id="SignalP"/>
    </source>
</evidence>
<keyword evidence="8" id="KW-1185">Reference proteome</keyword>
<evidence type="ECO:0000256" key="3">
    <source>
        <dbReference type="ARBA" id="ARBA00022692"/>
    </source>
</evidence>
<accession>A0A949NHS0</accession>
<protein>
    <submittedName>
        <fullName evidence="7">Cell division protein FtsQ</fullName>
    </submittedName>
</protein>
<sequence>MKENAQKGRVKTKWIIILVFLCLAAAAAAAAVGIFHVTEVEVQGNVHYTEEEIKELVMEGPYSTNSLYLMFKYKYLDTQPIPFIDTIEITMLSPHKVRIKVYEKSVVGYIEYLGTNMYFDKDGVVVESSDLVMEEVPLITGLSFDSIVLYKKLPVRNQKVFRTIVDLTQMLDKQNLRPDRIEFTDDIQMNLYFGSIEVLLGKDENLFDKIDVLKSALPIAQQEEMVGIMHMEEVSETQRDIKFERTE</sequence>
<feature type="chain" id="PRO_5038911694" evidence="6">
    <location>
        <begin position="31"/>
        <end position="247"/>
    </location>
</feature>